<keyword evidence="1" id="KW-1133">Transmembrane helix</keyword>
<gene>
    <name evidence="2" type="ORF">GO755_14240</name>
</gene>
<keyword evidence="3" id="KW-1185">Reference proteome</keyword>
<keyword evidence="1" id="KW-0812">Transmembrane</keyword>
<evidence type="ECO:0000313" key="3">
    <source>
        <dbReference type="Proteomes" id="UP000436006"/>
    </source>
</evidence>
<keyword evidence="1" id="KW-0472">Membrane</keyword>
<sequence length="147" mass="17316">MKLTQPDDKWLSRVVIFMIISFLCIQYTDSAGKFVWPLLLSALLSVMFLSNEFIPCLLILLAWFYLWTLVLFPRDRNRFRVGFSIGWLWAASAYPGWLYLHRADPSRQPWTGYLVTASLFILSSCLYLYWFYFTKKKSDSELDTVSP</sequence>
<proteinExistence type="predicted"/>
<feature type="transmembrane region" description="Helical" evidence="1">
    <location>
        <begin position="10"/>
        <end position="28"/>
    </location>
</feature>
<dbReference type="AlphaFoldDB" id="A0A7K1SBZ5"/>
<organism evidence="2 3">
    <name type="scientific">Spirosoma arboris</name>
    <dbReference type="NCBI Taxonomy" id="2682092"/>
    <lineage>
        <taxon>Bacteria</taxon>
        <taxon>Pseudomonadati</taxon>
        <taxon>Bacteroidota</taxon>
        <taxon>Cytophagia</taxon>
        <taxon>Cytophagales</taxon>
        <taxon>Cytophagaceae</taxon>
        <taxon>Spirosoma</taxon>
    </lineage>
</organism>
<accession>A0A7K1SBZ5</accession>
<evidence type="ECO:0000256" key="1">
    <source>
        <dbReference type="SAM" id="Phobius"/>
    </source>
</evidence>
<name>A0A7K1SBZ5_9BACT</name>
<feature type="transmembrane region" description="Helical" evidence="1">
    <location>
        <begin position="79"/>
        <end position="100"/>
    </location>
</feature>
<reference evidence="2 3" key="1">
    <citation type="submission" date="2019-12" db="EMBL/GenBank/DDBJ databases">
        <title>Spirosoma sp. HMF4905 genome sequencing and assembly.</title>
        <authorList>
            <person name="Kang H."/>
            <person name="Cha I."/>
            <person name="Kim H."/>
            <person name="Joh K."/>
        </authorList>
    </citation>
    <scope>NUCLEOTIDE SEQUENCE [LARGE SCALE GENOMIC DNA]</scope>
    <source>
        <strain evidence="2 3">HMF4905</strain>
    </source>
</reference>
<feature type="transmembrane region" description="Helical" evidence="1">
    <location>
        <begin position="112"/>
        <end position="132"/>
    </location>
</feature>
<dbReference type="RefSeq" id="WP_157585848.1">
    <property type="nucleotide sequence ID" value="NZ_WPIN01000005.1"/>
</dbReference>
<dbReference type="EMBL" id="WPIN01000005">
    <property type="protein sequence ID" value="MVM31198.1"/>
    <property type="molecule type" value="Genomic_DNA"/>
</dbReference>
<protein>
    <submittedName>
        <fullName evidence="2">Uncharacterized protein</fullName>
    </submittedName>
</protein>
<comment type="caution">
    <text evidence="2">The sequence shown here is derived from an EMBL/GenBank/DDBJ whole genome shotgun (WGS) entry which is preliminary data.</text>
</comment>
<feature type="transmembrane region" description="Helical" evidence="1">
    <location>
        <begin position="34"/>
        <end position="67"/>
    </location>
</feature>
<dbReference type="Proteomes" id="UP000436006">
    <property type="component" value="Unassembled WGS sequence"/>
</dbReference>
<evidence type="ECO:0000313" key="2">
    <source>
        <dbReference type="EMBL" id="MVM31198.1"/>
    </source>
</evidence>